<dbReference type="PANTHER" id="PTHR40279">
    <property type="entry name" value="PQQC-LIKE PROTEIN"/>
    <property type="match status" value="1"/>
</dbReference>
<dbReference type="InterPro" id="IPR039068">
    <property type="entry name" value="PqqC-like"/>
</dbReference>
<dbReference type="EMBL" id="CP002580">
    <property type="protein sequence ID" value="AJK44959.1"/>
    <property type="molecule type" value="Genomic_DNA"/>
</dbReference>
<dbReference type="Gene3D" id="1.20.910.10">
    <property type="entry name" value="Heme oxygenase-like"/>
    <property type="match status" value="1"/>
</dbReference>
<dbReference type="Pfam" id="PF14518">
    <property type="entry name" value="Haem_oxygenas_2"/>
    <property type="match status" value="1"/>
</dbReference>
<gene>
    <name evidence="2" type="ORF">BGL_1c04170</name>
</gene>
<dbReference type="AlphaFoldDB" id="A0A0B6RS16"/>
<evidence type="ECO:0000313" key="3">
    <source>
        <dbReference type="Proteomes" id="UP000031838"/>
    </source>
</evidence>
<keyword evidence="3" id="KW-1185">Reference proteome</keyword>
<keyword evidence="1" id="KW-0560">Oxidoreductase</keyword>
<dbReference type="KEGG" id="bgp:BGL_1c04170"/>
<reference evidence="3" key="1">
    <citation type="submission" date="2011-03" db="EMBL/GenBank/DDBJ databases">
        <authorList>
            <person name="Voget S."/>
            <person name="Streit W.R."/>
            <person name="Jaeger K.E."/>
            <person name="Daniel R."/>
        </authorList>
    </citation>
    <scope>NUCLEOTIDE SEQUENCE [LARGE SCALE GENOMIC DNA]</scope>
    <source>
        <strain evidence="3">PG1</strain>
    </source>
</reference>
<organism evidence="2 3">
    <name type="scientific">Burkholderia plantarii</name>
    <dbReference type="NCBI Taxonomy" id="41899"/>
    <lineage>
        <taxon>Bacteria</taxon>
        <taxon>Pseudomonadati</taxon>
        <taxon>Pseudomonadota</taxon>
        <taxon>Betaproteobacteria</taxon>
        <taxon>Burkholderiales</taxon>
        <taxon>Burkholderiaceae</taxon>
        <taxon>Burkholderia</taxon>
    </lineage>
</organism>
<dbReference type="Proteomes" id="UP000031838">
    <property type="component" value="Chromosome 1"/>
</dbReference>
<dbReference type="InterPro" id="IPR016084">
    <property type="entry name" value="Haem_Oase-like_multi-hlx"/>
</dbReference>
<dbReference type="GO" id="GO:0016491">
    <property type="term" value="F:oxidoreductase activity"/>
    <property type="evidence" value="ECO:0007669"/>
    <property type="project" value="UniProtKB-KW"/>
</dbReference>
<proteinExistence type="predicted"/>
<reference evidence="2 3" key="2">
    <citation type="journal article" date="2016" name="Appl. Microbiol. Biotechnol.">
        <title>Mutations improving production and secretion of extracellular lipase by Burkholderia glumae PG1.</title>
        <authorList>
            <person name="Knapp A."/>
            <person name="Voget S."/>
            <person name="Gao R."/>
            <person name="Zaburannyi N."/>
            <person name="Krysciak D."/>
            <person name="Breuer M."/>
            <person name="Hauer B."/>
            <person name="Streit W.R."/>
            <person name="Muller R."/>
            <person name="Daniel R."/>
            <person name="Jaeger K.E."/>
        </authorList>
    </citation>
    <scope>NUCLEOTIDE SEQUENCE [LARGE SCALE GENOMIC DNA]</scope>
    <source>
        <strain evidence="2 3">PG1</strain>
    </source>
</reference>
<sequence length="369" mass="41296">MERGNMTDDPICLLSFIEDFAKPHTLGNAAAPRWCEQGHTAAYVLDLPLRQRVVDASRRLALDARCDTAGRQEYLHRVLSTVYDYRFSVPDVSTADIDVSPVFADVASLLEAAMLDAEINQIDEDIFWAMPTEGAAFVEWLKRTMSDHPAGVHAFYREYLRDAADVESMKVFLAQETTLDPRFDDILALMQVGTSGTEKMEIAKNYYDEMGCGDEAGVHTHLFSKTLDALGIDADYVRSTLLPDSRVSGNLSACLVLSPRHHYKAIGYFGVTEYLAPRRFKDLVAGWRRLGLPEDGIAYHDLHIRIDAVHGRAWFDDVIRPMVDRDPRVAREIALGALIRLNSSARYLDKLQATLVSRDAKACPESLVA</sequence>
<dbReference type="KEGG" id="bpla:bpln_1g04070"/>
<evidence type="ECO:0008006" key="4">
    <source>
        <dbReference type="Google" id="ProtNLM"/>
    </source>
</evidence>
<dbReference type="PANTHER" id="PTHR40279:SF3">
    <property type="entry name" value="4-AMINOBENZOATE SYNTHASE"/>
    <property type="match status" value="1"/>
</dbReference>
<dbReference type="SUPFAM" id="SSF48613">
    <property type="entry name" value="Heme oxygenase-like"/>
    <property type="match status" value="1"/>
</dbReference>
<evidence type="ECO:0000256" key="1">
    <source>
        <dbReference type="ARBA" id="ARBA00023002"/>
    </source>
</evidence>
<evidence type="ECO:0000313" key="2">
    <source>
        <dbReference type="EMBL" id="AJK44959.1"/>
    </source>
</evidence>
<accession>A0A0B6RS16</accession>
<dbReference type="HOGENOM" id="CLU_062786_0_0_4"/>
<name>A0A0B6RS16_BURPL</name>
<protein>
    <recommendedName>
        <fullName evidence="4">Iron-containing redox enzyme family protein</fullName>
    </recommendedName>
</protein>
<dbReference type="SMART" id="SM01236">
    <property type="entry name" value="Haem_oxygenase_2"/>
    <property type="match status" value="1"/>
</dbReference>